<dbReference type="EMBL" id="CAJOBI010064144">
    <property type="protein sequence ID" value="CAF4428278.1"/>
    <property type="molecule type" value="Genomic_DNA"/>
</dbReference>
<evidence type="ECO:0000313" key="1">
    <source>
        <dbReference type="EMBL" id="CAF4428278.1"/>
    </source>
</evidence>
<evidence type="ECO:0000313" key="2">
    <source>
        <dbReference type="Proteomes" id="UP000676336"/>
    </source>
</evidence>
<comment type="caution">
    <text evidence="1">The sequence shown here is derived from an EMBL/GenBank/DDBJ whole genome shotgun (WGS) entry which is preliminary data.</text>
</comment>
<organism evidence="1 2">
    <name type="scientific">Rotaria magnacalcarata</name>
    <dbReference type="NCBI Taxonomy" id="392030"/>
    <lineage>
        <taxon>Eukaryota</taxon>
        <taxon>Metazoa</taxon>
        <taxon>Spiralia</taxon>
        <taxon>Gnathifera</taxon>
        <taxon>Rotifera</taxon>
        <taxon>Eurotatoria</taxon>
        <taxon>Bdelloidea</taxon>
        <taxon>Philodinida</taxon>
        <taxon>Philodinidae</taxon>
        <taxon>Rotaria</taxon>
    </lineage>
</organism>
<accession>A0A8S2WDI7</accession>
<feature type="non-terminal residue" evidence="1">
    <location>
        <position position="47"/>
    </location>
</feature>
<protein>
    <submittedName>
        <fullName evidence="1">Uncharacterized protein</fullName>
    </submittedName>
</protein>
<dbReference type="Proteomes" id="UP000676336">
    <property type="component" value="Unassembled WGS sequence"/>
</dbReference>
<dbReference type="AlphaFoldDB" id="A0A8S2WDI7"/>
<sequence>TSHNLDIYRDPNSQENFTDKVDHNGTDLVTIVGRDFGDFAREVMRVL</sequence>
<proteinExistence type="predicted"/>
<reference evidence="1" key="1">
    <citation type="submission" date="2021-02" db="EMBL/GenBank/DDBJ databases">
        <authorList>
            <person name="Nowell W R."/>
        </authorList>
    </citation>
    <scope>NUCLEOTIDE SEQUENCE</scope>
</reference>
<gene>
    <name evidence="1" type="ORF">SMN809_LOCUS31685</name>
</gene>
<name>A0A8S2WDI7_9BILA</name>
<feature type="non-terminal residue" evidence="1">
    <location>
        <position position="1"/>
    </location>
</feature>